<dbReference type="InterPro" id="IPR023392">
    <property type="entry name" value="Tom20_dom_sf"/>
</dbReference>
<protein>
    <submittedName>
        <fullName evidence="10">Mitochondrial import receptor subunit TOM20 homolog</fullName>
    </submittedName>
</protein>
<evidence type="ECO:0000256" key="2">
    <source>
        <dbReference type="ARBA" id="ARBA00005792"/>
    </source>
</evidence>
<dbReference type="GO" id="GO:0016031">
    <property type="term" value="P:tRNA import into mitochondrion"/>
    <property type="evidence" value="ECO:0007669"/>
    <property type="project" value="TreeGrafter"/>
</dbReference>
<dbReference type="GeneID" id="115629345"/>
<proteinExistence type="inferred from homology"/>
<dbReference type="GO" id="GO:0006886">
    <property type="term" value="P:intracellular protein transport"/>
    <property type="evidence" value="ECO:0007669"/>
    <property type="project" value="InterPro"/>
</dbReference>
<sequence length="143" mass="17127">MNRLVGITIGVLNVGFVGYTLFSVFRRKQAESQRRRRSIIRRDTMHRFFTWHLTQGEWHLHHGRTHVGVGHLANAVIICEQPQRFLDLIQEWLPADVYELVREKVDQLILVAEQQQQQRNRAWRHMLHRHEVQPSEINHNEVE</sequence>
<evidence type="ECO:0000256" key="5">
    <source>
        <dbReference type="ARBA" id="ARBA00022989"/>
    </source>
</evidence>
<feature type="transmembrane region" description="Helical" evidence="8">
    <location>
        <begin position="6"/>
        <end position="25"/>
    </location>
</feature>
<dbReference type="GO" id="GO:0030150">
    <property type="term" value="P:protein import into mitochondrial matrix"/>
    <property type="evidence" value="ECO:0007669"/>
    <property type="project" value="TreeGrafter"/>
</dbReference>
<dbReference type="GO" id="GO:0008320">
    <property type="term" value="F:protein transmembrane transporter activity"/>
    <property type="evidence" value="ECO:0007669"/>
    <property type="project" value="TreeGrafter"/>
</dbReference>
<evidence type="ECO:0000256" key="1">
    <source>
        <dbReference type="ARBA" id="ARBA00004572"/>
    </source>
</evidence>
<dbReference type="PANTHER" id="PTHR12430:SF1">
    <property type="entry name" value="TOMM20-LIKE PROTEIN 1"/>
    <property type="match status" value="1"/>
</dbReference>
<dbReference type="Gene3D" id="1.20.960.10">
    <property type="entry name" value="Mitochondrial outer membrane translocase complex, subunit Tom20 domain"/>
    <property type="match status" value="1"/>
</dbReference>
<dbReference type="AlphaFoldDB" id="A0A6J2TZX6"/>
<evidence type="ECO:0000313" key="10">
    <source>
        <dbReference type="RefSeq" id="XP_030381654.1"/>
    </source>
</evidence>
<dbReference type="SUPFAM" id="SSF47157">
    <property type="entry name" value="Mitochondrial import receptor subunit Tom20"/>
    <property type="match status" value="1"/>
</dbReference>
<evidence type="ECO:0000256" key="8">
    <source>
        <dbReference type="SAM" id="Phobius"/>
    </source>
</evidence>
<gene>
    <name evidence="10" type="primary">LOC115629345</name>
</gene>
<keyword evidence="9" id="KW-1185">Reference proteome</keyword>
<name>A0A6J2TZX6_DROLE</name>
<keyword evidence="6" id="KW-0496">Mitochondrion</keyword>
<reference evidence="10" key="1">
    <citation type="submission" date="2025-08" db="UniProtKB">
        <authorList>
            <consortium name="RefSeq"/>
        </authorList>
    </citation>
    <scope>IDENTIFICATION</scope>
    <source>
        <strain evidence="10">11010-0011.00</strain>
        <tissue evidence="10">Whole body</tissue>
    </source>
</reference>
<keyword evidence="10" id="KW-0675">Receptor</keyword>
<evidence type="ECO:0000256" key="7">
    <source>
        <dbReference type="ARBA" id="ARBA00023136"/>
    </source>
</evidence>
<dbReference type="GO" id="GO:0005742">
    <property type="term" value="C:mitochondrial outer membrane translocase complex"/>
    <property type="evidence" value="ECO:0007669"/>
    <property type="project" value="InterPro"/>
</dbReference>
<keyword evidence="7 8" id="KW-0472">Membrane</keyword>
<dbReference type="OrthoDB" id="2154253at2759"/>
<dbReference type="PANTHER" id="PTHR12430">
    <property type="entry name" value="MITOCHONDRIAL IMPORT RECEPTOR SUBUNIT TOM20"/>
    <property type="match status" value="1"/>
</dbReference>
<comment type="similarity">
    <text evidence="2">Belongs to the Tom20 family.</text>
</comment>
<dbReference type="Proteomes" id="UP000504634">
    <property type="component" value="Unplaced"/>
</dbReference>
<evidence type="ECO:0000313" key="9">
    <source>
        <dbReference type="Proteomes" id="UP000504634"/>
    </source>
</evidence>
<dbReference type="InterPro" id="IPR002056">
    <property type="entry name" value="MAS20"/>
</dbReference>
<organism evidence="9 10">
    <name type="scientific">Drosophila lebanonensis</name>
    <name type="common">Fruit fly</name>
    <name type="synonym">Scaptodrosophila lebanonensis</name>
    <dbReference type="NCBI Taxonomy" id="7225"/>
    <lineage>
        <taxon>Eukaryota</taxon>
        <taxon>Metazoa</taxon>
        <taxon>Ecdysozoa</taxon>
        <taxon>Arthropoda</taxon>
        <taxon>Hexapoda</taxon>
        <taxon>Insecta</taxon>
        <taxon>Pterygota</taxon>
        <taxon>Neoptera</taxon>
        <taxon>Endopterygota</taxon>
        <taxon>Diptera</taxon>
        <taxon>Brachycera</taxon>
        <taxon>Muscomorpha</taxon>
        <taxon>Ephydroidea</taxon>
        <taxon>Drosophilidae</taxon>
        <taxon>Scaptodrosophila</taxon>
    </lineage>
</organism>
<dbReference type="RefSeq" id="XP_030381654.1">
    <property type="nucleotide sequence ID" value="XM_030525794.1"/>
</dbReference>
<accession>A0A6J2TZX6</accession>
<keyword evidence="3 8" id="KW-0812">Transmembrane</keyword>
<evidence type="ECO:0000256" key="4">
    <source>
        <dbReference type="ARBA" id="ARBA00022787"/>
    </source>
</evidence>
<evidence type="ECO:0000256" key="3">
    <source>
        <dbReference type="ARBA" id="ARBA00022692"/>
    </source>
</evidence>
<evidence type="ECO:0000256" key="6">
    <source>
        <dbReference type="ARBA" id="ARBA00023128"/>
    </source>
</evidence>
<dbReference type="GO" id="GO:0030943">
    <property type="term" value="F:mitochondrion targeting sequence binding"/>
    <property type="evidence" value="ECO:0007669"/>
    <property type="project" value="TreeGrafter"/>
</dbReference>
<keyword evidence="4" id="KW-1000">Mitochondrion outer membrane</keyword>
<comment type="subcellular location">
    <subcellularLocation>
        <location evidence="1">Mitochondrion outer membrane</location>
        <topology evidence="1">Single-pass membrane protein</topology>
    </subcellularLocation>
</comment>
<dbReference type="GO" id="GO:0006605">
    <property type="term" value="P:protein targeting"/>
    <property type="evidence" value="ECO:0007669"/>
    <property type="project" value="InterPro"/>
</dbReference>
<keyword evidence="5 8" id="KW-1133">Transmembrane helix</keyword>
<dbReference type="Pfam" id="PF02064">
    <property type="entry name" value="MAS20"/>
    <property type="match status" value="1"/>
</dbReference>